<comment type="caution">
    <text evidence="8">The sequence shown here is derived from an EMBL/GenBank/DDBJ whole genome shotgun (WGS) entry which is preliminary data.</text>
</comment>
<keyword evidence="9" id="KW-1185">Reference proteome</keyword>
<evidence type="ECO:0000313" key="8">
    <source>
        <dbReference type="EMBL" id="NJB68698.1"/>
    </source>
</evidence>
<dbReference type="InterPro" id="IPR006638">
    <property type="entry name" value="Elp3/MiaA/NifB-like_rSAM"/>
</dbReference>
<dbReference type="GO" id="GO:0003824">
    <property type="term" value="F:catalytic activity"/>
    <property type="evidence" value="ECO:0007669"/>
    <property type="project" value="InterPro"/>
</dbReference>
<gene>
    <name evidence="8" type="ORF">GGQ74_002371</name>
</gene>
<comment type="cofactor">
    <cofactor evidence="1">
        <name>[4Fe-4S] cluster</name>
        <dbReference type="ChEBI" id="CHEBI:49883"/>
    </cofactor>
</comment>
<feature type="domain" description="Radical SAM core" evidence="7">
    <location>
        <begin position="40"/>
        <end position="263"/>
    </location>
</feature>
<dbReference type="SFLD" id="SFLDG01067">
    <property type="entry name" value="SPASM/twitch_domain_containing"/>
    <property type="match status" value="1"/>
</dbReference>
<dbReference type="PROSITE" id="PS51918">
    <property type="entry name" value="RADICAL_SAM"/>
    <property type="match status" value="1"/>
</dbReference>
<sequence length="382" mass="43157">MEEKRLGLKKTAALARRYWPTMVRMLPKLYVERFNRRVLLGFPRIITVFATERCNMRCPMCLVWQSREHFGEADETIGLASMRAVIDEAARWGTGFYFTGGEPLMNRELPQVIAHAASRRLVTGMTTNGLLLERRAGELVDAGLTFLSVSVDAREEAHDANRGLKGAYAGVLSGIARVRECMRERNSPFPVIKLNSTFLPQNLDDLDFLVELAGELRVDELTFQHFSFVDDACREAQARYAQRMPFGKLFQGMDVGERCFSPEQVEKIVAFMERAPELGRRHGVRVGFGPTTNDVRAYYEPGFPSRESFCSLPWSEASIRANGDIEMCHGHVIGNIAQGSVREAWMSEPAQAFRAYAGRHPNAPPCYRCCALKYVFPSRRKA</sequence>
<dbReference type="InterPro" id="IPR013785">
    <property type="entry name" value="Aldolase_TIM"/>
</dbReference>
<keyword evidence="5" id="KW-0408">Iron</keyword>
<dbReference type="InterPro" id="IPR017200">
    <property type="entry name" value="PqqE-like"/>
</dbReference>
<dbReference type="PIRSF" id="PIRSF037420">
    <property type="entry name" value="PQQ_syn_pqqE"/>
    <property type="match status" value="1"/>
</dbReference>
<reference evidence="8 9" key="1">
    <citation type="submission" date="2020-03" db="EMBL/GenBank/DDBJ databases">
        <title>Genomic Encyclopedia of Type Strains, Phase IV (KMG-IV): sequencing the most valuable type-strain genomes for metagenomic binning, comparative biology and taxonomic classification.</title>
        <authorList>
            <person name="Goeker M."/>
        </authorList>
    </citation>
    <scope>NUCLEOTIDE SEQUENCE [LARGE SCALE GENOMIC DNA]</scope>
    <source>
        <strain evidence="8 9">DSM 24233</strain>
    </source>
</reference>
<dbReference type="InterPro" id="IPR007197">
    <property type="entry name" value="rSAM"/>
</dbReference>
<dbReference type="PANTHER" id="PTHR11228">
    <property type="entry name" value="RADICAL SAM DOMAIN PROTEIN"/>
    <property type="match status" value="1"/>
</dbReference>
<keyword evidence="4" id="KW-0479">Metal-binding</keyword>
<dbReference type="SUPFAM" id="SSF102114">
    <property type="entry name" value="Radical SAM enzymes"/>
    <property type="match status" value="1"/>
</dbReference>
<evidence type="ECO:0000256" key="1">
    <source>
        <dbReference type="ARBA" id="ARBA00001966"/>
    </source>
</evidence>
<keyword evidence="6" id="KW-0411">Iron-sulfur</keyword>
<dbReference type="SFLD" id="SFLDS00029">
    <property type="entry name" value="Radical_SAM"/>
    <property type="match status" value="1"/>
</dbReference>
<dbReference type="InterPro" id="IPR050377">
    <property type="entry name" value="Radical_SAM_PqqE_MftC-like"/>
</dbReference>
<proteinExistence type="predicted"/>
<evidence type="ECO:0000256" key="3">
    <source>
        <dbReference type="ARBA" id="ARBA00022691"/>
    </source>
</evidence>
<dbReference type="EMBL" id="JAATJA010000002">
    <property type="protein sequence ID" value="NJB68698.1"/>
    <property type="molecule type" value="Genomic_DNA"/>
</dbReference>
<evidence type="ECO:0000256" key="5">
    <source>
        <dbReference type="ARBA" id="ARBA00023004"/>
    </source>
</evidence>
<dbReference type="InterPro" id="IPR034391">
    <property type="entry name" value="AdoMet-like_SPASM_containing"/>
</dbReference>
<dbReference type="GO" id="GO:0046872">
    <property type="term" value="F:metal ion binding"/>
    <property type="evidence" value="ECO:0007669"/>
    <property type="project" value="UniProtKB-KW"/>
</dbReference>
<dbReference type="Pfam" id="PF13186">
    <property type="entry name" value="SPASM"/>
    <property type="match status" value="1"/>
</dbReference>
<organism evidence="8 9">
    <name type="scientific">Desulfobaculum xiamenense</name>
    <dbReference type="NCBI Taxonomy" id="995050"/>
    <lineage>
        <taxon>Bacteria</taxon>
        <taxon>Pseudomonadati</taxon>
        <taxon>Thermodesulfobacteriota</taxon>
        <taxon>Desulfovibrionia</taxon>
        <taxon>Desulfovibrionales</taxon>
        <taxon>Desulfovibrionaceae</taxon>
        <taxon>Desulfobaculum</taxon>
    </lineage>
</organism>
<evidence type="ECO:0000256" key="6">
    <source>
        <dbReference type="ARBA" id="ARBA00023014"/>
    </source>
</evidence>
<name>A0A846QKH4_9BACT</name>
<evidence type="ECO:0000259" key="7">
    <source>
        <dbReference type="PROSITE" id="PS51918"/>
    </source>
</evidence>
<keyword evidence="2" id="KW-0004">4Fe-4S</keyword>
<dbReference type="GO" id="GO:0051539">
    <property type="term" value="F:4 iron, 4 sulfur cluster binding"/>
    <property type="evidence" value="ECO:0007669"/>
    <property type="project" value="UniProtKB-KW"/>
</dbReference>
<evidence type="ECO:0000256" key="2">
    <source>
        <dbReference type="ARBA" id="ARBA00022485"/>
    </source>
</evidence>
<dbReference type="PANTHER" id="PTHR11228:SF7">
    <property type="entry name" value="PQQA PEPTIDE CYCLASE"/>
    <property type="match status" value="1"/>
</dbReference>
<dbReference type="InterPro" id="IPR058240">
    <property type="entry name" value="rSAM_sf"/>
</dbReference>
<dbReference type="SFLD" id="SFLDG01387">
    <property type="entry name" value="BtrN-like_SPASM_domain_contain"/>
    <property type="match status" value="1"/>
</dbReference>
<dbReference type="InterPro" id="IPR023885">
    <property type="entry name" value="4Fe4S-binding_SPASM_dom"/>
</dbReference>
<dbReference type="Pfam" id="PF04055">
    <property type="entry name" value="Radical_SAM"/>
    <property type="match status" value="1"/>
</dbReference>
<dbReference type="Gene3D" id="3.20.20.70">
    <property type="entry name" value="Aldolase class I"/>
    <property type="match status" value="1"/>
</dbReference>
<evidence type="ECO:0000313" key="9">
    <source>
        <dbReference type="Proteomes" id="UP000580856"/>
    </source>
</evidence>
<dbReference type="CDD" id="cd21109">
    <property type="entry name" value="SPASM"/>
    <property type="match status" value="1"/>
</dbReference>
<evidence type="ECO:0000256" key="4">
    <source>
        <dbReference type="ARBA" id="ARBA00022723"/>
    </source>
</evidence>
<accession>A0A846QKH4</accession>
<dbReference type="SMART" id="SM00729">
    <property type="entry name" value="Elp3"/>
    <property type="match status" value="1"/>
</dbReference>
<keyword evidence="3" id="KW-0949">S-adenosyl-L-methionine</keyword>
<protein>
    <submittedName>
        <fullName evidence="8">MoaA/NifB/PqqE/SkfB family radical SAM enzyme</fullName>
    </submittedName>
</protein>
<dbReference type="AlphaFoldDB" id="A0A846QKH4"/>
<dbReference type="CDD" id="cd01335">
    <property type="entry name" value="Radical_SAM"/>
    <property type="match status" value="1"/>
</dbReference>
<dbReference type="Proteomes" id="UP000580856">
    <property type="component" value="Unassembled WGS sequence"/>
</dbReference>
<dbReference type="RefSeq" id="WP_167941744.1">
    <property type="nucleotide sequence ID" value="NZ_JAATJA010000002.1"/>
</dbReference>